<sequence length="273" mass="29839">MKSKYFKTFILTLLLSTSYFVSSAQIGIATDKPQGMLDVQNSNLAGIVFPKAALTSSIIAFPVLNPQGGNLAEGTVVFNTNNTSTGNNDVYPGIYAWDGAKWTPQYLIEQAETYEQSGLDFRPTFSGGFVDIPGLGSGTQFTANYTGTYRVKANFNFGAGKLLPSSNGDVRMQTQEGYFRFIFDGSSNNIYTHAYSLHNNELLAADQFEDSFRHDSSLVLYLDLDAGTTYDFRLQIDVHSSTGFENSGNSGDGRAHVGIGIPCTVEFTYLEEN</sequence>
<name>A0A5J4ITP3_9FLAO</name>
<protein>
    <submittedName>
        <fullName evidence="2">Uncharacterized protein</fullName>
    </submittedName>
</protein>
<evidence type="ECO:0000256" key="1">
    <source>
        <dbReference type="SAM" id="SignalP"/>
    </source>
</evidence>
<dbReference type="RefSeq" id="WP_151672095.1">
    <property type="nucleotide sequence ID" value="NZ_BKCG01000001.1"/>
</dbReference>
<keyword evidence="1" id="KW-0732">Signal</keyword>
<accession>A0A5J4ITP3</accession>
<feature type="signal peptide" evidence="1">
    <location>
        <begin position="1"/>
        <end position="23"/>
    </location>
</feature>
<feature type="chain" id="PRO_5023847282" evidence="1">
    <location>
        <begin position="24"/>
        <end position="273"/>
    </location>
</feature>
<comment type="caution">
    <text evidence="2">The sequence shown here is derived from an EMBL/GenBank/DDBJ whole genome shotgun (WGS) entry which is preliminary data.</text>
</comment>
<evidence type="ECO:0000313" key="3">
    <source>
        <dbReference type="Proteomes" id="UP000326509"/>
    </source>
</evidence>
<dbReference type="EMBL" id="BKCG01000001">
    <property type="protein sequence ID" value="GER57994.1"/>
    <property type="molecule type" value="Genomic_DNA"/>
</dbReference>
<dbReference type="OrthoDB" id="1430919at2"/>
<gene>
    <name evidence="2" type="ORF">ULMA_01020</name>
</gene>
<dbReference type="AlphaFoldDB" id="A0A5J4ITP3"/>
<proteinExistence type="predicted"/>
<reference evidence="2 3" key="1">
    <citation type="submission" date="2019-08" db="EMBL/GenBank/DDBJ databases">
        <title>Draft genome sequence of Ulvibacter marinus type strain NBRC 109484.</title>
        <authorList>
            <person name="Kawano K."/>
            <person name="Ushijima N."/>
            <person name="Kihara M."/>
            <person name="Itoh H."/>
        </authorList>
    </citation>
    <scope>NUCLEOTIDE SEQUENCE [LARGE SCALE GENOMIC DNA]</scope>
    <source>
        <strain evidence="2 3">NBRC 109484</strain>
    </source>
</reference>
<dbReference type="Proteomes" id="UP000326509">
    <property type="component" value="Unassembled WGS sequence"/>
</dbReference>
<organism evidence="2 3">
    <name type="scientific">Patiriisocius marinus</name>
    <dbReference type="NCBI Taxonomy" id="1397112"/>
    <lineage>
        <taxon>Bacteria</taxon>
        <taxon>Pseudomonadati</taxon>
        <taxon>Bacteroidota</taxon>
        <taxon>Flavobacteriia</taxon>
        <taxon>Flavobacteriales</taxon>
        <taxon>Flavobacteriaceae</taxon>
        <taxon>Patiriisocius</taxon>
    </lineage>
</organism>
<keyword evidence="3" id="KW-1185">Reference proteome</keyword>
<evidence type="ECO:0000313" key="2">
    <source>
        <dbReference type="EMBL" id="GER57994.1"/>
    </source>
</evidence>